<keyword evidence="2" id="KW-0863">Zinc-finger</keyword>
<keyword evidence="4" id="KW-0805">Transcription regulation</keyword>
<dbReference type="RefSeq" id="XP_007439941.1">
    <property type="nucleotide sequence ID" value="XM_007439879.3"/>
</dbReference>
<evidence type="ECO:0000256" key="5">
    <source>
        <dbReference type="ARBA" id="ARBA00023163"/>
    </source>
</evidence>
<dbReference type="GO" id="GO:0006355">
    <property type="term" value="P:regulation of DNA-templated transcription"/>
    <property type="evidence" value="ECO:0007669"/>
    <property type="project" value="InterPro"/>
</dbReference>
<dbReference type="SMART" id="SM00431">
    <property type="entry name" value="SCAN"/>
    <property type="match status" value="1"/>
</dbReference>
<proteinExistence type="predicted"/>
<dbReference type="Gene3D" id="1.10.4020.10">
    <property type="entry name" value="DNA breaking-rejoining enzymes"/>
    <property type="match status" value="1"/>
</dbReference>
<evidence type="ECO:0000259" key="8">
    <source>
        <dbReference type="PROSITE" id="PS50805"/>
    </source>
</evidence>
<keyword evidence="1" id="KW-0479">Metal-binding</keyword>
<evidence type="ECO:0000259" key="7">
    <source>
        <dbReference type="PROSITE" id="PS50804"/>
    </source>
</evidence>
<dbReference type="InterPro" id="IPR038269">
    <property type="entry name" value="SCAN_sf"/>
</dbReference>
<accession>A0A9F2R8Q2</accession>
<evidence type="ECO:0000256" key="3">
    <source>
        <dbReference type="ARBA" id="ARBA00022833"/>
    </source>
</evidence>
<dbReference type="Pfam" id="PF04500">
    <property type="entry name" value="FLYWCH"/>
    <property type="match status" value="1"/>
</dbReference>
<dbReference type="InterPro" id="IPR050916">
    <property type="entry name" value="SCAN-C2H2_zinc_finger"/>
</dbReference>
<dbReference type="Gene3D" id="6.10.140.140">
    <property type="match status" value="1"/>
</dbReference>
<reference evidence="10" key="1">
    <citation type="submission" date="2025-08" db="UniProtKB">
        <authorList>
            <consortium name="RefSeq"/>
        </authorList>
    </citation>
    <scope>IDENTIFICATION</scope>
    <source>
        <tissue evidence="10">Liver</tissue>
    </source>
</reference>
<feature type="domain" description="KRAB" evidence="8">
    <location>
        <begin position="288"/>
        <end position="364"/>
    </location>
</feature>
<dbReference type="SUPFAM" id="SSF47353">
    <property type="entry name" value="Retrovirus capsid dimerization domain-like"/>
    <property type="match status" value="1"/>
</dbReference>
<dbReference type="OrthoDB" id="6765231at2759"/>
<dbReference type="PROSITE" id="PS50805">
    <property type="entry name" value="KRAB"/>
    <property type="match status" value="1"/>
</dbReference>
<protein>
    <submittedName>
        <fullName evidence="10">Zinc finger protein 483-like</fullName>
    </submittedName>
</protein>
<evidence type="ECO:0000256" key="4">
    <source>
        <dbReference type="ARBA" id="ARBA00023015"/>
    </source>
</evidence>
<feature type="domain" description="SCAN box" evidence="7">
    <location>
        <begin position="197"/>
        <end position="271"/>
    </location>
</feature>
<dbReference type="CDD" id="cd07765">
    <property type="entry name" value="KRAB_A-box"/>
    <property type="match status" value="1"/>
</dbReference>
<organism evidence="9 10">
    <name type="scientific">Python bivittatus</name>
    <name type="common">Burmese python</name>
    <name type="synonym">Python molurus bivittatus</name>
    <dbReference type="NCBI Taxonomy" id="176946"/>
    <lineage>
        <taxon>Eukaryota</taxon>
        <taxon>Metazoa</taxon>
        <taxon>Chordata</taxon>
        <taxon>Craniata</taxon>
        <taxon>Vertebrata</taxon>
        <taxon>Euteleostomi</taxon>
        <taxon>Lepidosauria</taxon>
        <taxon>Squamata</taxon>
        <taxon>Bifurcata</taxon>
        <taxon>Unidentata</taxon>
        <taxon>Episquamata</taxon>
        <taxon>Toxicofera</taxon>
        <taxon>Serpentes</taxon>
        <taxon>Henophidia</taxon>
        <taxon>Pythonidae</taxon>
        <taxon>Python</taxon>
    </lineage>
</organism>
<dbReference type="SUPFAM" id="SSF109640">
    <property type="entry name" value="KRAB domain (Kruppel-associated box)"/>
    <property type="match status" value="1"/>
</dbReference>
<dbReference type="Proteomes" id="UP000695026">
    <property type="component" value="Unplaced"/>
</dbReference>
<dbReference type="PANTHER" id="PTHR45935">
    <property type="entry name" value="PROTEIN ZBED8-RELATED"/>
    <property type="match status" value="1"/>
</dbReference>
<dbReference type="PROSITE" id="PS50804">
    <property type="entry name" value="SCAN_BOX"/>
    <property type="match status" value="1"/>
</dbReference>
<evidence type="ECO:0000256" key="1">
    <source>
        <dbReference type="ARBA" id="ARBA00022723"/>
    </source>
</evidence>
<dbReference type="KEGG" id="pbi:103058648"/>
<dbReference type="GeneID" id="103058648"/>
<dbReference type="AlphaFoldDB" id="A0A9F2R8Q2"/>
<sequence>MSLQYIKDQKGKDQLLYKGYLYKKVRASGNKTFWKCAEYHKYCCTGRAHTSHDQVIKCLPHLHPPTRTPIEADQVPYGMKEITTGPESIPKVTTASCDALSKVGTKKWCTDHPSQTIQRLRACLKATRQPSPDLQASVTVVETTIKEPSVSSALKSPGFHKFTDSSTDRTSMPNPALCKKKHALDSASAQANREAGRQRFRLSTILPGETLQEILSGLSTAALQWLCPQEHSKDQIVDMVILEQFLSVLPVDMQTWLKAQEPGSSKEAVQLAMAYHEQEPNKPIQDLITFEDVSVHFTEEEWALLGHKEKNLYWNVMHQNYDNVSWLAGDQIKGKSQEEDPLQEVFDPVVEWLEESKTTILQHPEQDLNKNCPKNQQKGSSEREEIFIHSKRRGPSRDIILLGTEVGLQSQCIDYEECGTFAIPISGQKSLNEEGLPGSHEIFNKTNPQKLKQNLIREDQNDVERQQSEDKSVLFRSHWRNPIHHETRTSQDAMCAIVDDTEQAEPLILDNNPKISNGGDFKYVDKSLEMFVERVSQSPDPDPMLICSKICSTELNVTADLTSENQNILESCHPNSSGNEGGLEKLSSFGSVLQEPGTHILHSDAQQDSGAQYRYTNHGNEDDVSKISLGGQLITCSKCKHSDPFKQYVCSDPGESISSLSALIKHRRVDRKYFSGRNLKLKSGAHRRNHTRNNLQKRLNRDNWWYYKQNKSWLFESGIGLKQSPKIDPLTLNTQTGEVLYLAMEIIRRFSTTGFFSSSSPQIEQQERSFSLPFLDKMATEPTLSQLMTMLQQVAANIAEIKAAVSSLHSTVTGLQNDLRNFSGCTDEAEGEISDLEDPFQNTEAQRVQPCNDIKATEVKQVGKAIQTNIRAGLWSSLKVEKGANSPDLSPNS</sequence>
<evidence type="ECO:0000256" key="2">
    <source>
        <dbReference type="ARBA" id="ARBA00022771"/>
    </source>
</evidence>
<dbReference type="PANTHER" id="PTHR45935:SF15">
    <property type="entry name" value="SCAN BOX DOMAIN-CONTAINING PROTEIN"/>
    <property type="match status" value="1"/>
</dbReference>
<dbReference type="SMART" id="SM00349">
    <property type="entry name" value="KRAB"/>
    <property type="match status" value="1"/>
</dbReference>
<evidence type="ECO:0000313" key="9">
    <source>
        <dbReference type="Proteomes" id="UP000695026"/>
    </source>
</evidence>
<dbReference type="InterPro" id="IPR036051">
    <property type="entry name" value="KRAB_dom_sf"/>
</dbReference>
<name>A0A9F2R8Q2_PYTBI</name>
<dbReference type="InterPro" id="IPR007588">
    <property type="entry name" value="Znf_FLYWCH"/>
</dbReference>
<keyword evidence="9" id="KW-1185">Reference proteome</keyword>
<gene>
    <name evidence="10" type="primary">LOC103058648</name>
</gene>
<dbReference type="GO" id="GO:0008270">
    <property type="term" value="F:zinc ion binding"/>
    <property type="evidence" value="ECO:0007669"/>
    <property type="project" value="UniProtKB-KW"/>
</dbReference>
<dbReference type="Pfam" id="PF01352">
    <property type="entry name" value="KRAB"/>
    <property type="match status" value="1"/>
</dbReference>
<keyword evidence="6" id="KW-0539">Nucleus</keyword>
<keyword evidence="5" id="KW-0804">Transcription</keyword>
<evidence type="ECO:0000313" key="10">
    <source>
        <dbReference type="RefSeq" id="XP_007439941.1"/>
    </source>
</evidence>
<dbReference type="Gene3D" id="2.20.25.240">
    <property type="match status" value="1"/>
</dbReference>
<keyword evidence="3" id="KW-0862">Zinc</keyword>
<dbReference type="InterPro" id="IPR003309">
    <property type="entry name" value="SCAN_dom"/>
</dbReference>
<dbReference type="InterPro" id="IPR001909">
    <property type="entry name" value="KRAB"/>
</dbReference>
<dbReference type="OMA" id="HRTHTRN"/>
<evidence type="ECO:0000256" key="6">
    <source>
        <dbReference type="ARBA" id="ARBA00023242"/>
    </source>
</evidence>
<dbReference type="Pfam" id="PF02023">
    <property type="entry name" value="SCAN"/>
    <property type="match status" value="1"/>
</dbReference>